<dbReference type="Pfam" id="PF14897">
    <property type="entry name" value="EpsG"/>
    <property type="match status" value="1"/>
</dbReference>
<feature type="transmembrane region" description="Helical" evidence="1">
    <location>
        <begin position="172"/>
        <end position="197"/>
    </location>
</feature>
<feature type="transmembrane region" description="Helical" evidence="1">
    <location>
        <begin position="103"/>
        <end position="123"/>
    </location>
</feature>
<feature type="transmembrane region" description="Helical" evidence="1">
    <location>
        <begin position="36"/>
        <end position="56"/>
    </location>
</feature>
<evidence type="ECO:0000313" key="2">
    <source>
        <dbReference type="EMBL" id="OZG65392.1"/>
    </source>
</evidence>
<keyword evidence="1" id="KW-0472">Membrane</keyword>
<feature type="transmembrane region" description="Helical" evidence="1">
    <location>
        <begin position="303"/>
        <end position="323"/>
    </location>
</feature>
<evidence type="ECO:0000256" key="1">
    <source>
        <dbReference type="SAM" id="Phobius"/>
    </source>
</evidence>
<accession>A0A261G1T7</accession>
<dbReference type="OrthoDB" id="3228370at2"/>
<name>A0A261G1T7_9BIFI</name>
<dbReference type="Proteomes" id="UP000216074">
    <property type="component" value="Unassembled WGS sequence"/>
</dbReference>
<keyword evidence="1" id="KW-1133">Transmembrane helix</keyword>
<feature type="transmembrane region" description="Helical" evidence="1">
    <location>
        <begin position="335"/>
        <end position="355"/>
    </location>
</feature>
<organism evidence="2 3">
    <name type="scientific">Bifidobacterium hapali</name>
    <dbReference type="NCBI Taxonomy" id="1630172"/>
    <lineage>
        <taxon>Bacteria</taxon>
        <taxon>Bacillati</taxon>
        <taxon>Actinomycetota</taxon>
        <taxon>Actinomycetes</taxon>
        <taxon>Bifidobacteriales</taxon>
        <taxon>Bifidobacteriaceae</taxon>
        <taxon>Bifidobacterium</taxon>
    </lineage>
</organism>
<gene>
    <name evidence="2" type="ORF">BHAP_0670</name>
</gene>
<evidence type="ECO:0000313" key="3">
    <source>
        <dbReference type="Proteomes" id="UP000216074"/>
    </source>
</evidence>
<keyword evidence="3" id="KW-1185">Reference proteome</keyword>
<feature type="transmembrane region" description="Helical" evidence="1">
    <location>
        <begin position="276"/>
        <end position="297"/>
    </location>
</feature>
<comment type="caution">
    <text evidence="2">The sequence shown here is derived from an EMBL/GenBank/DDBJ whole genome shotgun (WGS) entry which is preliminary data.</text>
</comment>
<reference evidence="2 3" key="1">
    <citation type="journal article" date="2017" name="BMC Genomics">
        <title>Comparative genomic and phylogenomic analyses of the Bifidobacteriaceae family.</title>
        <authorList>
            <person name="Lugli G.A."/>
            <person name="Milani C."/>
            <person name="Turroni F."/>
            <person name="Duranti S."/>
            <person name="Mancabelli L."/>
            <person name="Mangifesta M."/>
            <person name="Ferrario C."/>
            <person name="Modesto M."/>
            <person name="Mattarelli P."/>
            <person name="Jiri K."/>
            <person name="van Sinderen D."/>
            <person name="Ventura M."/>
        </authorList>
    </citation>
    <scope>NUCLEOTIDE SEQUENCE [LARGE SCALE GENOMIC DNA]</scope>
    <source>
        <strain evidence="2 3">DSM 100202</strain>
    </source>
</reference>
<dbReference type="RefSeq" id="WP_094729328.1">
    <property type="nucleotide sequence ID" value="NZ_MWWY01000013.1"/>
</dbReference>
<protein>
    <submittedName>
        <fullName evidence="2">EpsG family</fullName>
    </submittedName>
</protein>
<feature type="transmembrane region" description="Helical" evidence="1">
    <location>
        <begin position="209"/>
        <end position="229"/>
    </location>
</feature>
<proteinExistence type="predicted"/>
<keyword evidence="1" id="KW-0812">Transmembrane</keyword>
<feature type="transmembrane region" description="Helical" evidence="1">
    <location>
        <begin position="144"/>
        <end position="166"/>
    </location>
</feature>
<sequence>MLVYIITLIVSSFFAFCSDLTDCVKSRTICTKYHKTDLSLLLFVFSAIPLILVRGFRYGIGFDYFYNYVPSFQNVVNGGKSHYEFLFNVYLKVISIFTSDYKVFFFIDSIFFICLVWVAIYLLNCKVFIPITLFVGGYDFIRSFGYVAQYLAMSICLISFACMIRREFKKSIVLIVLAGFIHISALVYFALPFSYYFIVKIKNMRKIAVLLLFCLVIAFPLNSFLNYFYVNTRFGIYSASNYYNNGATVTSLIFINTAVLLFMFVSVLYKNREDNAVVVALLAQYFAFIFCVIQGGIPLLYRIVWYFSFAQIFSIQLFADYLFDSKGRYIYIKKIFLAVIVLLYIAVTFGFYLQADNEEVVPYVSIFNTMLSTY</sequence>
<dbReference type="InterPro" id="IPR049458">
    <property type="entry name" value="EpsG-like"/>
</dbReference>
<feature type="transmembrane region" description="Helical" evidence="1">
    <location>
        <begin position="249"/>
        <end position="269"/>
    </location>
</feature>
<dbReference type="EMBL" id="MWWY01000013">
    <property type="protein sequence ID" value="OZG65392.1"/>
    <property type="molecule type" value="Genomic_DNA"/>
</dbReference>
<dbReference type="AlphaFoldDB" id="A0A261G1T7"/>